<keyword evidence="2" id="KW-1185">Reference proteome</keyword>
<name>A0ABP0CBY0_9PEZI</name>
<accession>A0ABP0CBY0</accession>
<evidence type="ECO:0008006" key="3">
    <source>
        <dbReference type="Google" id="ProtNLM"/>
    </source>
</evidence>
<sequence length="702" mass="78835">MANQLTDPMAYQRAMQLQRQREVRAAVAKITVPAIDGVSWKLDPPAGAELDEASVPVLSIVQFKLQADAGRCFHDPASISARIWQATLQYTGSIPGFQGVAWGLSIADDDCSMLCLQQWESAVAWRTFQRSTGLMAMMPFVEKTLTMTNCCAKFSNVPGGLSSIVESAAVLDMLSVKVDSVHVSSPEQKLAFEETWQTIVDASRPDVSEIAHSIKDAREGRRLFPGPRGYFQAHGELFSGHARSNAAAHPTTAPLPQQHVDVAWLRTKLGSSPKRFQMLFQRLADDVAGLAGFAEIRWARDVDRPSNVAVLTVWEDLPAYRAAVPAHRRFLDNLVVASAGLVSSANAYQTFSLDKLWSPNQTLWHYYQGKECLELTEFRDDSLTKLEPDYWIELEKSYQTRLTARHALLAEHGEKILFCEPDEHAALACRELLEMALQFVCHRYPEFFVVEGNGQDRVFVNRILQTKTSLSDNVVDGHKSLQILFANIPEDFALVQRDPTDGRYRLRAAMVCSSVGWYIGKHRGKPLRDIHGNVTDYATKMARSMDRYFARMPTDQPIQRGSWSIEQGQPLFVPDETERVDNADVVIDDLHLRCDWQTLRRLPLTGAIVFNFKATFTPVAELRTEPFVPGLLHHVLSEGDPRLITPGKCMTNSREVVLPALKTWTEEQVASGLVPADWEPRTLDDSPFFPGWEAKWHAEQGF</sequence>
<gene>
    <name evidence="1" type="ORF">SBRCBS47491_007276</name>
</gene>
<dbReference type="EMBL" id="CAWUHC010000080">
    <property type="protein sequence ID" value="CAK7229524.1"/>
    <property type="molecule type" value="Genomic_DNA"/>
</dbReference>
<dbReference type="InterPro" id="IPR021848">
    <property type="entry name" value="HODM_asu-like"/>
</dbReference>
<proteinExistence type="predicted"/>
<protein>
    <recommendedName>
        <fullName evidence="3">ABM domain-containing protein</fullName>
    </recommendedName>
</protein>
<dbReference type="InterPro" id="IPR011008">
    <property type="entry name" value="Dimeric_a/b-barrel"/>
</dbReference>
<organism evidence="1 2">
    <name type="scientific">Sporothrix bragantina</name>
    <dbReference type="NCBI Taxonomy" id="671064"/>
    <lineage>
        <taxon>Eukaryota</taxon>
        <taxon>Fungi</taxon>
        <taxon>Dikarya</taxon>
        <taxon>Ascomycota</taxon>
        <taxon>Pezizomycotina</taxon>
        <taxon>Sordariomycetes</taxon>
        <taxon>Sordariomycetidae</taxon>
        <taxon>Ophiostomatales</taxon>
        <taxon>Ophiostomataceae</taxon>
        <taxon>Sporothrix</taxon>
    </lineage>
</organism>
<reference evidence="1 2" key="1">
    <citation type="submission" date="2024-01" db="EMBL/GenBank/DDBJ databases">
        <authorList>
            <person name="Allen C."/>
            <person name="Tagirdzhanova G."/>
        </authorList>
    </citation>
    <scope>NUCLEOTIDE SEQUENCE [LARGE SCALE GENOMIC DNA]</scope>
</reference>
<dbReference type="Gene3D" id="3.30.70.100">
    <property type="match status" value="1"/>
</dbReference>
<evidence type="ECO:0000313" key="1">
    <source>
        <dbReference type="EMBL" id="CAK7229524.1"/>
    </source>
</evidence>
<comment type="caution">
    <text evidence="1">The sequence shown here is derived from an EMBL/GenBank/DDBJ whole genome shotgun (WGS) entry which is preliminary data.</text>
</comment>
<dbReference type="SUPFAM" id="SSF54909">
    <property type="entry name" value="Dimeric alpha+beta barrel"/>
    <property type="match status" value="1"/>
</dbReference>
<dbReference type="Proteomes" id="UP001642406">
    <property type="component" value="Unassembled WGS sequence"/>
</dbReference>
<dbReference type="Pfam" id="PF11927">
    <property type="entry name" value="HODM_asu-like"/>
    <property type="match status" value="1"/>
</dbReference>
<evidence type="ECO:0000313" key="2">
    <source>
        <dbReference type="Proteomes" id="UP001642406"/>
    </source>
</evidence>